<organism evidence="2 3">
    <name type="scientific">Diceros bicornis minor</name>
    <name type="common">South-central black rhinoceros</name>
    <dbReference type="NCBI Taxonomy" id="77932"/>
    <lineage>
        <taxon>Eukaryota</taxon>
        <taxon>Metazoa</taxon>
        <taxon>Chordata</taxon>
        <taxon>Craniata</taxon>
        <taxon>Vertebrata</taxon>
        <taxon>Euteleostomi</taxon>
        <taxon>Mammalia</taxon>
        <taxon>Eutheria</taxon>
        <taxon>Laurasiatheria</taxon>
        <taxon>Perissodactyla</taxon>
        <taxon>Rhinocerotidae</taxon>
        <taxon>Diceros</taxon>
    </lineage>
</organism>
<dbReference type="Proteomes" id="UP000551758">
    <property type="component" value="Unassembled WGS sequence"/>
</dbReference>
<evidence type="ECO:0000256" key="1">
    <source>
        <dbReference type="SAM" id="MobiDB-lite"/>
    </source>
</evidence>
<name>A0A7J7E9I2_DICBM</name>
<gene>
    <name evidence="2" type="ORF">HPG69_004069</name>
</gene>
<feature type="region of interest" description="Disordered" evidence="1">
    <location>
        <begin position="1"/>
        <end position="49"/>
    </location>
</feature>
<evidence type="ECO:0000313" key="2">
    <source>
        <dbReference type="EMBL" id="KAF5912399.1"/>
    </source>
</evidence>
<comment type="caution">
    <text evidence="2">The sequence shown here is derived from an EMBL/GenBank/DDBJ whole genome shotgun (WGS) entry which is preliminary data.</text>
</comment>
<dbReference type="AlphaFoldDB" id="A0A7J7E9I2"/>
<sequence>MKARTQRPGEREERDGDEGSMQEEQQEAGEHTARDPSGLRGPRVEMTSRSGDSCVATICVLLSCVGPGKSSTGEGEEGKVRQWGCSELVPGAAALPVGQPPGQREFVSSGSSLWQTFHTPASFENWTTGLHKGFLTPHQAVDECRSWRCREGSLCPQPWPWHLPKEA</sequence>
<accession>A0A7J7E9I2</accession>
<proteinExistence type="predicted"/>
<evidence type="ECO:0000313" key="3">
    <source>
        <dbReference type="Proteomes" id="UP000551758"/>
    </source>
</evidence>
<feature type="compositionally biased region" description="Acidic residues" evidence="1">
    <location>
        <begin position="15"/>
        <end position="27"/>
    </location>
</feature>
<dbReference type="EMBL" id="JACDTQ010003814">
    <property type="protein sequence ID" value="KAF5912399.1"/>
    <property type="molecule type" value="Genomic_DNA"/>
</dbReference>
<protein>
    <submittedName>
        <fullName evidence="2">Uncharacterized protein</fullName>
    </submittedName>
</protein>
<reference evidence="2 3" key="1">
    <citation type="journal article" date="2020" name="Mol. Biol. Evol.">
        <title>Interspecific Gene Flow and the Evolution of Specialization in Black and White Rhinoceros.</title>
        <authorList>
            <person name="Moodley Y."/>
            <person name="Westbury M.V."/>
            <person name="Russo I.M."/>
            <person name="Gopalakrishnan S."/>
            <person name="Rakotoarivelo A."/>
            <person name="Olsen R.A."/>
            <person name="Prost S."/>
            <person name="Tunstall T."/>
            <person name="Ryder O.A."/>
            <person name="Dalen L."/>
            <person name="Bruford M.W."/>
        </authorList>
    </citation>
    <scope>NUCLEOTIDE SEQUENCE [LARGE SCALE GENOMIC DNA]</scope>
    <source>
        <strain evidence="2">SBR-YM</strain>
        <tissue evidence="2">Skin</tissue>
    </source>
</reference>
<keyword evidence="3" id="KW-1185">Reference proteome</keyword>